<feature type="domain" description="M23ase beta-sheet core" evidence="3">
    <location>
        <begin position="96"/>
        <end position="194"/>
    </location>
</feature>
<evidence type="ECO:0000256" key="2">
    <source>
        <dbReference type="SAM" id="Phobius"/>
    </source>
</evidence>
<evidence type="ECO:0000259" key="3">
    <source>
        <dbReference type="Pfam" id="PF01551"/>
    </source>
</evidence>
<dbReference type="Pfam" id="PF01551">
    <property type="entry name" value="Peptidase_M23"/>
    <property type="match status" value="1"/>
</dbReference>
<sequence>MAKKWFFPAVYLAAAALILSLVWWYQNAQDMGVTKPNTGLEELRQEETVPTEKAGEKMKSPVADSKANRIMGYYEETGSEKSKEASLVKYANTFWPHSGLDFARKDGKPFGVIAAMSGKVLRVEENPLTGHQVEIQHKDGLVTVYQSLADVKVKAGDTVKQGDKIGQSGRNKFEKEAGNHLHFEIRKDGEAINPEPYFKD</sequence>
<reference evidence="4 5" key="1">
    <citation type="submission" date="2018-04" db="EMBL/GenBank/DDBJ databases">
        <title>Genomic Encyclopedia of Archaeal and Bacterial Type Strains, Phase II (KMG-II): from individual species to whole genera.</title>
        <authorList>
            <person name="Goeker M."/>
        </authorList>
    </citation>
    <scope>NUCLEOTIDE SEQUENCE [LARGE SCALE GENOMIC DNA]</scope>
    <source>
        <strain evidence="4 5">DSM 45787</strain>
    </source>
</reference>
<dbReference type="AlphaFoldDB" id="A0A2T6C2J9"/>
<dbReference type="GO" id="GO:0004222">
    <property type="term" value="F:metalloendopeptidase activity"/>
    <property type="evidence" value="ECO:0007669"/>
    <property type="project" value="TreeGrafter"/>
</dbReference>
<feature type="region of interest" description="Disordered" evidence="1">
    <location>
        <begin position="36"/>
        <end position="59"/>
    </location>
</feature>
<dbReference type="Proteomes" id="UP000244240">
    <property type="component" value="Unassembled WGS sequence"/>
</dbReference>
<evidence type="ECO:0000313" key="5">
    <source>
        <dbReference type="Proteomes" id="UP000244240"/>
    </source>
</evidence>
<dbReference type="PANTHER" id="PTHR21666">
    <property type="entry name" value="PEPTIDASE-RELATED"/>
    <property type="match status" value="1"/>
</dbReference>
<evidence type="ECO:0000313" key="4">
    <source>
        <dbReference type="EMBL" id="PTX62535.1"/>
    </source>
</evidence>
<dbReference type="EMBL" id="QBKR01000005">
    <property type="protein sequence ID" value="PTX62535.1"/>
    <property type="molecule type" value="Genomic_DNA"/>
</dbReference>
<dbReference type="SUPFAM" id="SSF51261">
    <property type="entry name" value="Duplicated hybrid motif"/>
    <property type="match status" value="1"/>
</dbReference>
<keyword evidence="2" id="KW-1133">Transmembrane helix</keyword>
<dbReference type="InterPro" id="IPR016047">
    <property type="entry name" value="M23ase_b-sheet_dom"/>
</dbReference>
<keyword evidence="2" id="KW-0472">Membrane</keyword>
<dbReference type="CDD" id="cd12797">
    <property type="entry name" value="M23_peptidase"/>
    <property type="match status" value="1"/>
</dbReference>
<comment type="caution">
    <text evidence="4">The sequence shown here is derived from an EMBL/GenBank/DDBJ whole genome shotgun (WGS) entry which is preliminary data.</text>
</comment>
<dbReference type="PANTHER" id="PTHR21666:SF291">
    <property type="entry name" value="STAGE II SPORULATION PROTEIN Q"/>
    <property type="match status" value="1"/>
</dbReference>
<evidence type="ECO:0000256" key="1">
    <source>
        <dbReference type="SAM" id="MobiDB-lite"/>
    </source>
</evidence>
<organism evidence="4 5">
    <name type="scientific">Melghirimyces profundicolus</name>
    <dbReference type="NCBI Taxonomy" id="1242148"/>
    <lineage>
        <taxon>Bacteria</taxon>
        <taxon>Bacillati</taxon>
        <taxon>Bacillota</taxon>
        <taxon>Bacilli</taxon>
        <taxon>Bacillales</taxon>
        <taxon>Thermoactinomycetaceae</taxon>
        <taxon>Melghirimyces</taxon>
    </lineage>
</organism>
<keyword evidence="5" id="KW-1185">Reference proteome</keyword>
<name>A0A2T6C2J9_9BACL</name>
<gene>
    <name evidence="4" type="ORF">C8P63_105130</name>
</gene>
<dbReference type="InterPro" id="IPR011055">
    <property type="entry name" value="Dup_hybrid_motif"/>
</dbReference>
<proteinExistence type="predicted"/>
<protein>
    <submittedName>
        <fullName evidence="4">Stage II sporulation protein Q</fullName>
    </submittedName>
</protein>
<dbReference type="Gene3D" id="2.70.70.10">
    <property type="entry name" value="Glucose Permease (Domain IIA)"/>
    <property type="match status" value="1"/>
</dbReference>
<dbReference type="InterPro" id="IPR050570">
    <property type="entry name" value="Cell_wall_metabolism_enzyme"/>
</dbReference>
<feature type="transmembrane region" description="Helical" evidence="2">
    <location>
        <begin position="6"/>
        <end position="25"/>
    </location>
</feature>
<keyword evidence="2" id="KW-0812">Transmembrane</keyword>
<dbReference type="RefSeq" id="WP_170109513.1">
    <property type="nucleotide sequence ID" value="NZ_QBKR01000005.1"/>
</dbReference>
<accession>A0A2T6C2J9</accession>